<dbReference type="Proteomes" id="UP001521116">
    <property type="component" value="Unassembled WGS sequence"/>
</dbReference>
<dbReference type="InterPro" id="IPR007112">
    <property type="entry name" value="Expansin/allergen_DPBB_dom"/>
</dbReference>
<feature type="chain" id="PRO_5047208398" description="Expansin-like EG45 domain-containing protein" evidence="2">
    <location>
        <begin position="22"/>
        <end position="271"/>
    </location>
</feature>
<reference evidence="4 5" key="1">
    <citation type="submission" date="2024-02" db="EMBL/GenBank/DDBJ databases">
        <title>De novo assembly and annotation of 12 fungi associated with fruit tree decline syndrome in Ontario, Canada.</title>
        <authorList>
            <person name="Sulman M."/>
            <person name="Ellouze W."/>
            <person name="Ilyukhin E."/>
        </authorList>
    </citation>
    <scope>NUCLEOTIDE SEQUENCE [LARGE SCALE GENOMIC DNA]</scope>
    <source>
        <strain evidence="4 5">M1-105</strain>
    </source>
</reference>
<dbReference type="PANTHER" id="PTHR31836">
    <property type="match status" value="1"/>
</dbReference>
<accession>A0ABR3SGJ4</accession>
<dbReference type="PANTHER" id="PTHR31836:SF21">
    <property type="entry name" value="EXPANSIN-LIKE PROTEIN 7"/>
    <property type="match status" value="1"/>
</dbReference>
<sequence>MAYRSINVMLAVAALAGKGLAAVTPEMTLDERYLARRALKTGQGTRYGDSDGCTEEDCWQSGACAFTDYTLPDGIEGSTCVSEEIWNDGANCGGCISVTYKGKTITVMVSDLALSEPALTKDVVLTWYAAKVTNRTGGGANHLDMTPATWAKLTNGLSGGGVDGIEWDFVACPIAQSEPLWIKMHNGASQYWVAATVENARRRTDKLEVSGDEGKTWKATTRNRNNFFVMDGTLDSDSAWVRVTSHTGTQVVVNNVALKSEQVTKAGGNYA</sequence>
<dbReference type="InterPro" id="IPR036908">
    <property type="entry name" value="RlpA-like_sf"/>
</dbReference>
<dbReference type="SUPFAM" id="SSF49590">
    <property type="entry name" value="PHL pollen allergen"/>
    <property type="match status" value="1"/>
</dbReference>
<gene>
    <name evidence="4" type="ORF">SLS56_009703</name>
</gene>
<proteinExistence type="predicted"/>
<evidence type="ECO:0000259" key="3">
    <source>
        <dbReference type="PROSITE" id="PS50842"/>
    </source>
</evidence>
<keyword evidence="5" id="KW-1185">Reference proteome</keyword>
<protein>
    <recommendedName>
        <fullName evidence="3">Expansin-like EG45 domain-containing protein</fullName>
    </recommendedName>
</protein>
<dbReference type="Gene3D" id="2.40.40.10">
    <property type="entry name" value="RlpA-like domain"/>
    <property type="match status" value="1"/>
</dbReference>
<organism evidence="4 5">
    <name type="scientific">Neofusicoccum ribis</name>
    <dbReference type="NCBI Taxonomy" id="45134"/>
    <lineage>
        <taxon>Eukaryota</taxon>
        <taxon>Fungi</taxon>
        <taxon>Dikarya</taxon>
        <taxon>Ascomycota</taxon>
        <taxon>Pezizomycotina</taxon>
        <taxon>Dothideomycetes</taxon>
        <taxon>Dothideomycetes incertae sedis</taxon>
        <taxon>Botryosphaeriales</taxon>
        <taxon>Botryosphaeriaceae</taxon>
        <taxon>Neofusicoccum</taxon>
    </lineage>
</organism>
<feature type="signal peptide" evidence="2">
    <location>
        <begin position="1"/>
        <end position="21"/>
    </location>
</feature>
<keyword evidence="1 2" id="KW-0732">Signal</keyword>
<dbReference type="InterPro" id="IPR051477">
    <property type="entry name" value="Expansin_CellWall"/>
</dbReference>
<dbReference type="EMBL" id="JAJVDC020000170">
    <property type="protein sequence ID" value="KAL1620269.1"/>
    <property type="molecule type" value="Genomic_DNA"/>
</dbReference>
<comment type="caution">
    <text evidence="4">The sequence shown here is derived from an EMBL/GenBank/DDBJ whole genome shotgun (WGS) entry which is preliminary data.</text>
</comment>
<name>A0ABR3SGJ4_9PEZI</name>
<evidence type="ECO:0000313" key="4">
    <source>
        <dbReference type="EMBL" id="KAL1620269.1"/>
    </source>
</evidence>
<dbReference type="CDD" id="cd22271">
    <property type="entry name" value="DPBB_EXP_N-like"/>
    <property type="match status" value="1"/>
</dbReference>
<dbReference type="Gene3D" id="2.60.40.760">
    <property type="entry name" value="Expansin, cellulose-binding-like domain"/>
    <property type="match status" value="1"/>
</dbReference>
<evidence type="ECO:0000256" key="2">
    <source>
        <dbReference type="SAM" id="SignalP"/>
    </source>
</evidence>
<dbReference type="InterPro" id="IPR036749">
    <property type="entry name" value="Expansin_CBD_sf"/>
</dbReference>
<dbReference type="SUPFAM" id="SSF50685">
    <property type="entry name" value="Barwin-like endoglucanases"/>
    <property type="match status" value="1"/>
</dbReference>
<dbReference type="Pfam" id="PF01357">
    <property type="entry name" value="Expansin_C"/>
    <property type="match status" value="1"/>
</dbReference>
<evidence type="ECO:0000256" key="1">
    <source>
        <dbReference type="ARBA" id="ARBA00022729"/>
    </source>
</evidence>
<dbReference type="InterPro" id="IPR007117">
    <property type="entry name" value="Expansin_CBD"/>
</dbReference>
<evidence type="ECO:0000313" key="5">
    <source>
        <dbReference type="Proteomes" id="UP001521116"/>
    </source>
</evidence>
<dbReference type="PROSITE" id="PS50842">
    <property type="entry name" value="EXPANSIN_EG45"/>
    <property type="match status" value="1"/>
</dbReference>
<feature type="domain" description="Expansin-like EG45" evidence="3">
    <location>
        <begin position="61"/>
        <end position="177"/>
    </location>
</feature>